<dbReference type="Pfam" id="PF12867">
    <property type="entry name" value="DinB_2"/>
    <property type="match status" value="1"/>
</dbReference>
<keyword evidence="3" id="KW-1185">Reference proteome</keyword>
<evidence type="ECO:0000259" key="1">
    <source>
        <dbReference type="Pfam" id="PF12867"/>
    </source>
</evidence>
<organism evidence="2 3">
    <name type="scientific">Camelliibacillus cellulosilyticus</name>
    <dbReference type="NCBI Taxonomy" id="2174486"/>
    <lineage>
        <taxon>Bacteria</taxon>
        <taxon>Bacillati</taxon>
        <taxon>Bacillota</taxon>
        <taxon>Bacilli</taxon>
        <taxon>Bacillales</taxon>
        <taxon>Sporolactobacillaceae</taxon>
        <taxon>Camelliibacillus</taxon>
    </lineage>
</organism>
<dbReference type="SUPFAM" id="SSF109854">
    <property type="entry name" value="DinB/YfiT-like putative metalloenzymes"/>
    <property type="match status" value="1"/>
</dbReference>
<dbReference type="InterPro" id="IPR034660">
    <property type="entry name" value="DinB/YfiT-like"/>
</dbReference>
<dbReference type="Gene3D" id="1.20.120.450">
    <property type="entry name" value="dinb family like domain"/>
    <property type="match status" value="1"/>
</dbReference>
<dbReference type="RefSeq" id="WP_376846493.1">
    <property type="nucleotide sequence ID" value="NZ_JBHSFW010000008.1"/>
</dbReference>
<sequence>MDQRPIAGEYSPYFDRYVKLVPDGDITQVLKEQSKATAELLDGLTDEQASFRYEKGKWSIKEVIGHVIDTERVFSYRLLAIARGEMASLPGFDQDAYVEAASFDQTSFNALLDHFSAVRQATVCLLRSLNARDWIKKGNANGADITVRALAYIMAGHELHHRRIIKDRYLAAPDFEKL</sequence>
<evidence type="ECO:0000313" key="2">
    <source>
        <dbReference type="EMBL" id="MFC4619397.1"/>
    </source>
</evidence>
<protein>
    <submittedName>
        <fullName evidence="2">DinB family protein</fullName>
    </submittedName>
</protein>
<feature type="domain" description="DinB-like" evidence="1">
    <location>
        <begin position="32"/>
        <end position="165"/>
    </location>
</feature>
<accession>A0ABV9GN38</accession>
<evidence type="ECO:0000313" key="3">
    <source>
        <dbReference type="Proteomes" id="UP001596022"/>
    </source>
</evidence>
<gene>
    <name evidence="2" type="ORF">ACFO4N_11800</name>
</gene>
<dbReference type="Proteomes" id="UP001596022">
    <property type="component" value="Unassembled WGS sequence"/>
</dbReference>
<comment type="caution">
    <text evidence="2">The sequence shown here is derived from an EMBL/GenBank/DDBJ whole genome shotgun (WGS) entry which is preliminary data.</text>
</comment>
<dbReference type="InterPro" id="IPR024775">
    <property type="entry name" value="DinB-like"/>
</dbReference>
<reference evidence="3" key="1">
    <citation type="journal article" date="2019" name="Int. J. Syst. Evol. Microbiol.">
        <title>The Global Catalogue of Microorganisms (GCM) 10K type strain sequencing project: providing services to taxonomists for standard genome sequencing and annotation.</title>
        <authorList>
            <consortium name="The Broad Institute Genomics Platform"/>
            <consortium name="The Broad Institute Genome Sequencing Center for Infectious Disease"/>
            <person name="Wu L."/>
            <person name="Ma J."/>
        </authorList>
    </citation>
    <scope>NUCLEOTIDE SEQUENCE [LARGE SCALE GENOMIC DNA]</scope>
    <source>
        <strain evidence="3">CGMCC 1.16306</strain>
    </source>
</reference>
<name>A0ABV9GN38_9BACL</name>
<dbReference type="EMBL" id="JBHSFW010000008">
    <property type="protein sequence ID" value="MFC4619397.1"/>
    <property type="molecule type" value="Genomic_DNA"/>
</dbReference>
<proteinExistence type="predicted"/>